<feature type="transmembrane region" description="Helical" evidence="6">
    <location>
        <begin position="50"/>
        <end position="69"/>
    </location>
</feature>
<dbReference type="RefSeq" id="WP_183615745.1">
    <property type="nucleotide sequence ID" value="NZ_JACIDY010000001.1"/>
</dbReference>
<feature type="transmembrane region" description="Helical" evidence="6">
    <location>
        <begin position="12"/>
        <end position="30"/>
    </location>
</feature>
<evidence type="ECO:0000256" key="4">
    <source>
        <dbReference type="ARBA" id="ARBA00023136"/>
    </source>
</evidence>
<accession>A0A7W6C5R3</accession>
<feature type="transmembrane region" description="Helical" evidence="6">
    <location>
        <begin position="129"/>
        <end position="147"/>
    </location>
</feature>
<organism evidence="8 9">
    <name type="scientific">Novosphingobium fluoreni</name>
    <dbReference type="NCBI Taxonomy" id="1391222"/>
    <lineage>
        <taxon>Bacteria</taxon>
        <taxon>Pseudomonadati</taxon>
        <taxon>Pseudomonadota</taxon>
        <taxon>Alphaproteobacteria</taxon>
        <taxon>Sphingomonadales</taxon>
        <taxon>Sphingomonadaceae</taxon>
        <taxon>Novosphingobium</taxon>
    </lineage>
</organism>
<dbReference type="Proteomes" id="UP000561459">
    <property type="component" value="Unassembled WGS sequence"/>
</dbReference>
<dbReference type="InterPro" id="IPR051533">
    <property type="entry name" value="WaaL-like"/>
</dbReference>
<feature type="region of interest" description="Disordered" evidence="5">
    <location>
        <begin position="423"/>
        <end position="461"/>
    </location>
</feature>
<feature type="transmembrane region" description="Helical" evidence="6">
    <location>
        <begin position="167"/>
        <end position="185"/>
    </location>
</feature>
<dbReference type="GO" id="GO:0016874">
    <property type="term" value="F:ligase activity"/>
    <property type="evidence" value="ECO:0007669"/>
    <property type="project" value="UniProtKB-KW"/>
</dbReference>
<evidence type="ECO:0000256" key="1">
    <source>
        <dbReference type="ARBA" id="ARBA00004141"/>
    </source>
</evidence>
<reference evidence="8 9" key="1">
    <citation type="submission" date="2020-08" db="EMBL/GenBank/DDBJ databases">
        <title>Genomic Encyclopedia of Type Strains, Phase IV (KMG-IV): sequencing the most valuable type-strain genomes for metagenomic binning, comparative biology and taxonomic classification.</title>
        <authorList>
            <person name="Goeker M."/>
        </authorList>
    </citation>
    <scope>NUCLEOTIDE SEQUENCE [LARGE SCALE GENOMIC DNA]</scope>
    <source>
        <strain evidence="8 9">DSM 27568</strain>
    </source>
</reference>
<dbReference type="EMBL" id="JACIDY010000001">
    <property type="protein sequence ID" value="MBB3938907.1"/>
    <property type="molecule type" value="Genomic_DNA"/>
</dbReference>
<keyword evidence="9" id="KW-1185">Reference proteome</keyword>
<dbReference type="PANTHER" id="PTHR37422:SF21">
    <property type="entry name" value="EXOQ-LIKE PROTEIN"/>
    <property type="match status" value="1"/>
</dbReference>
<keyword evidence="3 6" id="KW-1133">Transmembrane helix</keyword>
<name>A0A7W6C5R3_9SPHN</name>
<gene>
    <name evidence="8" type="ORF">GGR39_000536</name>
</gene>
<dbReference type="Pfam" id="PF04932">
    <property type="entry name" value="Wzy_C"/>
    <property type="match status" value="1"/>
</dbReference>
<evidence type="ECO:0000256" key="3">
    <source>
        <dbReference type="ARBA" id="ARBA00022989"/>
    </source>
</evidence>
<keyword evidence="8" id="KW-0436">Ligase</keyword>
<feature type="transmembrane region" description="Helical" evidence="6">
    <location>
        <begin position="81"/>
        <end position="97"/>
    </location>
</feature>
<keyword evidence="4 6" id="KW-0472">Membrane</keyword>
<evidence type="ECO:0000313" key="8">
    <source>
        <dbReference type="EMBL" id="MBB3938907.1"/>
    </source>
</evidence>
<evidence type="ECO:0000256" key="6">
    <source>
        <dbReference type="SAM" id="Phobius"/>
    </source>
</evidence>
<evidence type="ECO:0000256" key="2">
    <source>
        <dbReference type="ARBA" id="ARBA00022692"/>
    </source>
</evidence>
<evidence type="ECO:0000313" key="9">
    <source>
        <dbReference type="Proteomes" id="UP000561459"/>
    </source>
</evidence>
<feature type="transmembrane region" description="Helical" evidence="6">
    <location>
        <begin position="192"/>
        <end position="210"/>
    </location>
</feature>
<protein>
    <submittedName>
        <fullName evidence="8">O-antigen ligase</fullName>
    </submittedName>
</protein>
<comment type="subcellular location">
    <subcellularLocation>
        <location evidence="1">Membrane</location>
        <topology evidence="1">Multi-pass membrane protein</topology>
    </subcellularLocation>
</comment>
<evidence type="ECO:0000259" key="7">
    <source>
        <dbReference type="Pfam" id="PF04932"/>
    </source>
</evidence>
<dbReference type="AlphaFoldDB" id="A0A7W6C5R3"/>
<feature type="domain" description="O-antigen ligase-related" evidence="7">
    <location>
        <begin position="199"/>
        <end position="351"/>
    </location>
</feature>
<feature type="transmembrane region" description="Helical" evidence="6">
    <location>
        <begin position="216"/>
        <end position="236"/>
    </location>
</feature>
<feature type="transmembrane region" description="Helical" evidence="6">
    <location>
        <begin position="339"/>
        <end position="361"/>
    </location>
</feature>
<feature type="transmembrane region" description="Helical" evidence="6">
    <location>
        <begin position="401"/>
        <end position="417"/>
    </location>
</feature>
<keyword evidence="2 6" id="KW-0812">Transmembrane</keyword>
<dbReference type="PANTHER" id="PTHR37422">
    <property type="entry name" value="TEICHURONIC ACID BIOSYNTHESIS PROTEIN TUAE"/>
    <property type="match status" value="1"/>
</dbReference>
<sequence length="461" mass="50376">MKLQVADPKDSTAVTVLASFSFVLLLVLVLATPFMDMSGALSPGQKVFRIYVYGVVGLLQAALIVARGWERSLRAFRTPMLPLLLWCALSLAWTQHVELTGKRLILLSLVYLGIFSGVCDLGTRRSSKILRIAVVGALILNFAVVLWAPALGTQMFEGQSLWRGFMAHKNIAGVLCAVTIILFAFDSRKVPAVGRYAVILGALIFFFQAWSKTAWLALPTALAAGGAILLFSKRYLPPSGPSSRSQVMGTRIVYGLLLLGLALLTVQRDFFLSLTNNTMALTGRGAIWRPMIQFYLDHPLLGSGYGAYWDASANLLDPEAPGAGMWKNIDQGHNGYLDLLVQLGLPGLALALYAALVWPMAQIGSMIGRQPQRAALILALLVFFLLENFSESSLFADDALGNAFLLIALAQLHRYGLRYEQNGRTKTSGTKEGDEFQNLAEMRMGRQKRRQAAAESLSEES</sequence>
<feature type="transmembrane region" description="Helical" evidence="6">
    <location>
        <begin position="103"/>
        <end position="122"/>
    </location>
</feature>
<feature type="transmembrane region" description="Helical" evidence="6">
    <location>
        <begin position="248"/>
        <end position="266"/>
    </location>
</feature>
<feature type="transmembrane region" description="Helical" evidence="6">
    <location>
        <begin position="373"/>
        <end position="389"/>
    </location>
</feature>
<dbReference type="GO" id="GO:0016020">
    <property type="term" value="C:membrane"/>
    <property type="evidence" value="ECO:0007669"/>
    <property type="project" value="UniProtKB-SubCell"/>
</dbReference>
<comment type="caution">
    <text evidence="8">The sequence shown here is derived from an EMBL/GenBank/DDBJ whole genome shotgun (WGS) entry which is preliminary data.</text>
</comment>
<proteinExistence type="predicted"/>
<evidence type="ECO:0000256" key="5">
    <source>
        <dbReference type="SAM" id="MobiDB-lite"/>
    </source>
</evidence>
<dbReference type="InterPro" id="IPR007016">
    <property type="entry name" value="O-antigen_ligase-rel_domated"/>
</dbReference>